<feature type="transmembrane region" description="Helical" evidence="7">
    <location>
        <begin position="300"/>
        <end position="322"/>
    </location>
</feature>
<evidence type="ECO:0000256" key="1">
    <source>
        <dbReference type="ARBA" id="ARBA00004141"/>
    </source>
</evidence>
<dbReference type="HOGENOM" id="CLU_001265_46_12_1"/>
<dbReference type="AlphaFoldDB" id="V2Y0K6"/>
<evidence type="ECO:0000256" key="7">
    <source>
        <dbReference type="SAM" id="Phobius"/>
    </source>
</evidence>
<keyword evidence="3 7" id="KW-0812">Transmembrane</keyword>
<keyword evidence="5 7" id="KW-0472">Membrane</keyword>
<feature type="transmembrane region" description="Helical" evidence="7">
    <location>
        <begin position="134"/>
        <end position="155"/>
    </location>
</feature>
<proteinExistence type="predicted"/>
<evidence type="ECO:0000256" key="4">
    <source>
        <dbReference type="ARBA" id="ARBA00022989"/>
    </source>
</evidence>
<evidence type="ECO:0000256" key="5">
    <source>
        <dbReference type="ARBA" id="ARBA00023136"/>
    </source>
</evidence>
<sequence length="497" mass="53353">MPVLTVPSNAANPGSEKPPNSTRDDDRVLNAKERLSAYFTILAAAFGLISDGYQNNLMTMANVVFKRLYPSDYTSPVSTRVSNALLVGAVLGQVFVGLICDRIGRKVALVATTGLIVLGAILATASNARTPSGLFWFLTVARGVTGVGVGGEYPASSTSASEAANEKLLKKRGPVFIMVTNFVLSFGGPLAVSIFLIVLSAAGEDHLQTVWRVCFGIGIVLPLTVFYFRLRMLSSKLYRKGAIKRRVPYWLAVKRYWRALLGTCGAWFLYDFVTFPNGVFSGTIISSVIHDGDIKKTACWQLLLGTIALPGVFIGAALCNVLGRRNTMMLGFSGYLVFGLTIGLSYDKITHILPLFVFFYGLMQSFGNLGPGDMLGLVSAESYATPVRGTFYGLSAAIGKTGAAVGTQAFTPIQSSLGKRWTFIIAAICGVSGILVTYFFVPDMTGVDLADEDRKFMEYLASNGWMGEVGESEEKEILSAGGQTTEVEAESDSASEK</sequence>
<feature type="transmembrane region" description="Helical" evidence="7">
    <location>
        <begin position="35"/>
        <end position="53"/>
    </location>
</feature>
<protein>
    <submittedName>
        <fullName evidence="9">Glycerophosphoinositol permease</fullName>
    </submittedName>
</protein>
<dbReference type="OrthoDB" id="2153661at2759"/>
<reference evidence="9 10" key="1">
    <citation type="journal article" date="2014" name="BMC Genomics">
        <title>Genome and secretome analysis of the hemibiotrophic fungal pathogen, Moniliophthora roreri, which causes frosty pod rot disease of cacao: mechanisms of the biotrophic and necrotrophic phases.</title>
        <authorList>
            <person name="Meinhardt L.W."/>
            <person name="Costa G.G.L."/>
            <person name="Thomazella D.P.T."/>
            <person name="Teixeira P.J.P.L."/>
            <person name="Carazzolle M.F."/>
            <person name="Schuster S.C."/>
            <person name="Carlson J.E."/>
            <person name="Guiltinan M.J."/>
            <person name="Mieczkowski P."/>
            <person name="Farmer A."/>
            <person name="Ramaraj T."/>
            <person name="Crozier J."/>
            <person name="Davis R.E."/>
            <person name="Shao J."/>
            <person name="Melnick R.L."/>
            <person name="Pereira G.A.G."/>
            <person name="Bailey B.A."/>
        </authorList>
    </citation>
    <scope>NUCLEOTIDE SEQUENCE [LARGE SCALE GENOMIC DNA]</scope>
    <source>
        <strain evidence="9 10">MCA 2997</strain>
    </source>
</reference>
<keyword evidence="2" id="KW-0813">Transport</keyword>
<accession>V2Y0K6</accession>
<dbReference type="STRING" id="1381753.V2Y0K6"/>
<dbReference type="InterPro" id="IPR020846">
    <property type="entry name" value="MFS_dom"/>
</dbReference>
<feature type="transmembrane region" description="Helical" evidence="7">
    <location>
        <begin position="329"/>
        <end position="346"/>
    </location>
</feature>
<dbReference type="SUPFAM" id="SSF103473">
    <property type="entry name" value="MFS general substrate transporter"/>
    <property type="match status" value="1"/>
</dbReference>
<feature type="compositionally biased region" description="Acidic residues" evidence="6">
    <location>
        <begin position="487"/>
        <end position="497"/>
    </location>
</feature>
<name>V2Y0K6_MONRO</name>
<feature type="transmembrane region" description="Helical" evidence="7">
    <location>
        <begin position="81"/>
        <end position="100"/>
    </location>
</feature>
<evidence type="ECO:0000256" key="3">
    <source>
        <dbReference type="ARBA" id="ARBA00022692"/>
    </source>
</evidence>
<evidence type="ECO:0000256" key="2">
    <source>
        <dbReference type="ARBA" id="ARBA00022448"/>
    </source>
</evidence>
<gene>
    <name evidence="9" type="ORF">Moror_50</name>
</gene>
<feature type="transmembrane region" description="Helical" evidence="7">
    <location>
        <begin position="421"/>
        <end position="441"/>
    </location>
</feature>
<dbReference type="GO" id="GO:0005886">
    <property type="term" value="C:plasma membrane"/>
    <property type="evidence" value="ECO:0007669"/>
    <property type="project" value="TreeGrafter"/>
</dbReference>
<comment type="caution">
    <text evidence="9">The sequence shown here is derived from an EMBL/GenBank/DDBJ whole genome shotgun (WGS) entry which is preliminary data.</text>
</comment>
<evidence type="ECO:0000259" key="8">
    <source>
        <dbReference type="PROSITE" id="PS50850"/>
    </source>
</evidence>
<evidence type="ECO:0000313" key="10">
    <source>
        <dbReference type="Proteomes" id="UP000017559"/>
    </source>
</evidence>
<keyword evidence="10" id="KW-1185">Reference proteome</keyword>
<feature type="region of interest" description="Disordered" evidence="6">
    <location>
        <begin position="472"/>
        <end position="497"/>
    </location>
</feature>
<feature type="transmembrane region" description="Helical" evidence="7">
    <location>
        <begin position="107"/>
        <end position="128"/>
    </location>
</feature>
<dbReference type="Proteomes" id="UP000017559">
    <property type="component" value="Unassembled WGS sequence"/>
</dbReference>
<organism evidence="9 10">
    <name type="scientific">Moniliophthora roreri (strain MCA 2997)</name>
    <name type="common">Cocoa frosty pod rot fungus</name>
    <name type="synonym">Crinipellis roreri</name>
    <dbReference type="NCBI Taxonomy" id="1381753"/>
    <lineage>
        <taxon>Eukaryota</taxon>
        <taxon>Fungi</taxon>
        <taxon>Dikarya</taxon>
        <taxon>Basidiomycota</taxon>
        <taxon>Agaricomycotina</taxon>
        <taxon>Agaricomycetes</taxon>
        <taxon>Agaricomycetidae</taxon>
        <taxon>Agaricales</taxon>
        <taxon>Marasmiineae</taxon>
        <taxon>Marasmiaceae</taxon>
        <taxon>Moniliophthora</taxon>
    </lineage>
</organism>
<dbReference type="InterPro" id="IPR005828">
    <property type="entry name" value="MFS_sugar_transport-like"/>
</dbReference>
<dbReference type="FunFam" id="1.20.1250.20:FF:000140">
    <property type="entry name" value="Putative MFS phospholipid transporter"/>
    <property type="match status" value="1"/>
</dbReference>
<dbReference type="PANTHER" id="PTHR23508">
    <property type="entry name" value="CARBOXYLIC ACID TRANSPORTER PROTEIN HOMOLOG"/>
    <property type="match status" value="1"/>
</dbReference>
<feature type="region of interest" description="Disordered" evidence="6">
    <location>
        <begin position="1"/>
        <end position="25"/>
    </location>
</feature>
<feature type="domain" description="Major facilitator superfamily (MFS) profile" evidence="8">
    <location>
        <begin position="40"/>
        <end position="445"/>
    </location>
</feature>
<evidence type="ECO:0000313" key="9">
    <source>
        <dbReference type="EMBL" id="ESK98300.1"/>
    </source>
</evidence>
<dbReference type="PROSITE" id="PS50850">
    <property type="entry name" value="MFS"/>
    <property type="match status" value="1"/>
</dbReference>
<keyword evidence="4 7" id="KW-1133">Transmembrane helix</keyword>
<dbReference type="EMBL" id="AWSO01000002">
    <property type="protein sequence ID" value="ESK98300.1"/>
    <property type="molecule type" value="Genomic_DNA"/>
</dbReference>
<dbReference type="Gene3D" id="1.20.1250.20">
    <property type="entry name" value="MFS general substrate transporter like domains"/>
    <property type="match status" value="1"/>
</dbReference>
<evidence type="ECO:0000256" key="6">
    <source>
        <dbReference type="SAM" id="MobiDB-lite"/>
    </source>
</evidence>
<feature type="compositionally biased region" description="Polar residues" evidence="6">
    <location>
        <begin position="1"/>
        <end position="12"/>
    </location>
</feature>
<feature type="transmembrane region" description="Helical" evidence="7">
    <location>
        <begin position="209"/>
        <end position="228"/>
    </location>
</feature>
<dbReference type="Pfam" id="PF00083">
    <property type="entry name" value="Sugar_tr"/>
    <property type="match status" value="2"/>
</dbReference>
<feature type="transmembrane region" description="Helical" evidence="7">
    <location>
        <begin position="352"/>
        <end position="369"/>
    </location>
</feature>
<dbReference type="KEGG" id="mrr:Moror_50"/>
<feature type="transmembrane region" description="Helical" evidence="7">
    <location>
        <begin position="175"/>
        <end position="203"/>
    </location>
</feature>
<dbReference type="PANTHER" id="PTHR23508:SF10">
    <property type="entry name" value="CARBOXYLIC ACID TRANSPORTER PROTEIN HOMOLOG"/>
    <property type="match status" value="1"/>
</dbReference>
<comment type="subcellular location">
    <subcellularLocation>
        <location evidence="1">Membrane</location>
        <topology evidence="1">Multi-pass membrane protein</topology>
    </subcellularLocation>
</comment>
<dbReference type="InterPro" id="IPR036259">
    <property type="entry name" value="MFS_trans_sf"/>
</dbReference>
<dbReference type="GO" id="GO:0046943">
    <property type="term" value="F:carboxylic acid transmembrane transporter activity"/>
    <property type="evidence" value="ECO:0007669"/>
    <property type="project" value="TreeGrafter"/>
</dbReference>